<keyword evidence="5 7" id="KW-0808">Transferase</keyword>
<protein>
    <recommendedName>
        <fullName evidence="4 7">Ornithine carbamoyltransferase</fullName>
        <shortName evidence="7">OTCase</shortName>
        <ecNumber evidence="3 7">2.1.3.3</ecNumber>
    </recommendedName>
</protein>
<feature type="binding site" evidence="7">
    <location>
        <position position="116"/>
    </location>
    <ligand>
        <name>carbamoyl phosphate</name>
        <dbReference type="ChEBI" id="CHEBI:58228"/>
    </ligand>
</feature>
<comment type="pathway">
    <text evidence="1">Amino-acid biosynthesis; L-arginine biosynthesis; L-arginine from L-ornithine and carbamoyl phosphate: step 1/3.</text>
</comment>
<sequence>MLDLYNYKGEKPFSQKNLVNLIGYDRDDILQILALALRLKTEKKAGIPHPLLAGRVMAMIFTKPSTRTRVSFETGLFQLGGHAMYISGGEMGLGTRETVYDVANVLGRMVDGIMIRTFAQADVEGLARHAGVPVINGLTDDFHPCQVLADMLTLYEQKGTLENLRLAYVGDGNNMANSLLLITSKLGVSLTLACPAGYEPKAEILELAKEAAKASGARIELTDDPRAAVSHADAVYTDTWASMGQEAEQEKRARIFAPYQVNGELMALAAKDAIFLHCLPAHRGLEVTDEVMDSPGSRVFEEAENRLHAQKAVMALLMGQG</sequence>
<comment type="catalytic activity">
    <reaction evidence="6 7">
        <text>carbamoyl phosphate + L-ornithine = L-citrulline + phosphate + H(+)</text>
        <dbReference type="Rhea" id="RHEA:19513"/>
        <dbReference type="ChEBI" id="CHEBI:15378"/>
        <dbReference type="ChEBI" id="CHEBI:43474"/>
        <dbReference type="ChEBI" id="CHEBI:46911"/>
        <dbReference type="ChEBI" id="CHEBI:57743"/>
        <dbReference type="ChEBI" id="CHEBI:58228"/>
        <dbReference type="EC" id="2.1.3.3"/>
    </reaction>
</comment>
<feature type="binding site" evidence="7">
    <location>
        <position position="238"/>
    </location>
    <ligand>
        <name>L-ornithine</name>
        <dbReference type="ChEBI" id="CHEBI:46911"/>
    </ligand>
</feature>
<feature type="binding site" evidence="7">
    <location>
        <begin position="242"/>
        <end position="243"/>
    </location>
    <ligand>
        <name>L-ornithine</name>
        <dbReference type="ChEBI" id="CHEBI:46911"/>
    </ligand>
</feature>
<dbReference type="Gene3D" id="3.40.50.1370">
    <property type="entry name" value="Aspartate/ornithine carbamoyltransferase"/>
    <property type="match status" value="2"/>
</dbReference>
<feature type="domain" description="Aspartate/ornithine carbamoyltransferase Asp/Orn-binding" evidence="8">
    <location>
        <begin position="163"/>
        <end position="317"/>
    </location>
</feature>
<evidence type="ECO:0000256" key="3">
    <source>
        <dbReference type="ARBA" id="ARBA00013007"/>
    </source>
</evidence>
<dbReference type="SUPFAM" id="SSF53671">
    <property type="entry name" value="Aspartate/ornithine carbamoyltransferase"/>
    <property type="match status" value="1"/>
</dbReference>
<evidence type="ECO:0000259" key="8">
    <source>
        <dbReference type="Pfam" id="PF00185"/>
    </source>
</evidence>
<dbReference type="InterPro" id="IPR006131">
    <property type="entry name" value="Asp_carbamoyltransf_Asp/Orn-bd"/>
</dbReference>
<dbReference type="Pfam" id="PF02729">
    <property type="entry name" value="OTCace_N"/>
    <property type="match status" value="1"/>
</dbReference>
<dbReference type="RefSeq" id="WP_249314676.1">
    <property type="nucleotide sequence ID" value="NZ_JACRSR010000001.1"/>
</dbReference>
<comment type="subcellular location">
    <subcellularLocation>
        <location evidence="7">Cytoplasm</location>
    </subcellularLocation>
</comment>
<dbReference type="GO" id="GO:0005737">
    <property type="term" value="C:cytoplasm"/>
    <property type="evidence" value="ECO:0007669"/>
    <property type="project" value="UniProtKB-SubCell"/>
</dbReference>
<evidence type="ECO:0000313" key="10">
    <source>
        <dbReference type="EMBL" id="MBC8530705.1"/>
    </source>
</evidence>
<proteinExistence type="inferred from homology"/>
<accession>A0A926HPH3</accession>
<dbReference type="Pfam" id="PF00185">
    <property type="entry name" value="OTCace"/>
    <property type="match status" value="1"/>
</dbReference>
<dbReference type="PANTHER" id="PTHR45753:SF3">
    <property type="entry name" value="ORNITHINE TRANSCARBAMYLASE, MITOCHONDRIAL"/>
    <property type="match status" value="1"/>
</dbReference>
<dbReference type="InterPro" id="IPR006132">
    <property type="entry name" value="Asp/Orn_carbamoyltranf_P-bd"/>
</dbReference>
<dbReference type="FunFam" id="3.40.50.1370:FF:000008">
    <property type="entry name" value="Ornithine carbamoyltransferase"/>
    <property type="match status" value="1"/>
</dbReference>
<dbReference type="GO" id="GO:0004585">
    <property type="term" value="F:ornithine carbamoyltransferase activity"/>
    <property type="evidence" value="ECO:0007669"/>
    <property type="project" value="UniProtKB-UniRule"/>
</dbReference>
<evidence type="ECO:0000256" key="7">
    <source>
        <dbReference type="HAMAP-Rule" id="MF_01109"/>
    </source>
</evidence>
<feature type="binding site" evidence="7">
    <location>
        <position position="174"/>
    </location>
    <ligand>
        <name>L-ornithine</name>
        <dbReference type="ChEBI" id="CHEBI:46911"/>
    </ligand>
</feature>
<evidence type="ECO:0000313" key="11">
    <source>
        <dbReference type="Proteomes" id="UP000623172"/>
    </source>
</evidence>
<name>A0A926HPH3_9FIRM</name>
<feature type="binding site" evidence="7">
    <location>
        <begin position="278"/>
        <end position="279"/>
    </location>
    <ligand>
        <name>carbamoyl phosphate</name>
        <dbReference type="ChEBI" id="CHEBI:58228"/>
    </ligand>
</feature>
<feature type="binding site" evidence="7">
    <location>
        <begin position="143"/>
        <end position="146"/>
    </location>
    <ligand>
        <name>carbamoyl phosphate</name>
        <dbReference type="ChEBI" id="CHEBI:58228"/>
    </ligand>
</feature>
<dbReference type="InterPro" id="IPR006130">
    <property type="entry name" value="Asp/Orn_carbamoylTrfase"/>
</dbReference>
<dbReference type="PROSITE" id="PS00097">
    <property type="entry name" value="CARBAMOYLTRANSFERASE"/>
    <property type="match status" value="1"/>
</dbReference>
<feature type="binding site" evidence="7">
    <location>
        <position position="306"/>
    </location>
    <ligand>
        <name>carbamoyl phosphate</name>
        <dbReference type="ChEBI" id="CHEBI:58228"/>
    </ligand>
</feature>
<evidence type="ECO:0000256" key="5">
    <source>
        <dbReference type="ARBA" id="ARBA00022679"/>
    </source>
</evidence>
<evidence type="ECO:0000256" key="6">
    <source>
        <dbReference type="ARBA" id="ARBA00048772"/>
    </source>
</evidence>
<dbReference type="InterPro" id="IPR036901">
    <property type="entry name" value="Asp/Orn_carbamoylTrfase_sf"/>
</dbReference>
<organism evidence="10 11">
    <name type="scientific">Gehongia tenuis</name>
    <dbReference type="NCBI Taxonomy" id="2763655"/>
    <lineage>
        <taxon>Bacteria</taxon>
        <taxon>Bacillati</taxon>
        <taxon>Bacillota</taxon>
        <taxon>Clostridia</taxon>
        <taxon>Christensenellales</taxon>
        <taxon>Christensenellaceae</taxon>
        <taxon>Gehongia</taxon>
    </lineage>
</organism>
<evidence type="ECO:0000256" key="2">
    <source>
        <dbReference type="ARBA" id="ARBA00007805"/>
    </source>
</evidence>
<dbReference type="EMBL" id="JACRSR010000001">
    <property type="protein sequence ID" value="MBC8530705.1"/>
    <property type="molecule type" value="Genomic_DNA"/>
</dbReference>
<evidence type="ECO:0000256" key="1">
    <source>
        <dbReference type="ARBA" id="ARBA00004975"/>
    </source>
</evidence>
<gene>
    <name evidence="10" type="primary">argF</name>
    <name evidence="10" type="ORF">H8696_02465</name>
</gene>
<dbReference type="Proteomes" id="UP000623172">
    <property type="component" value="Unassembled WGS sequence"/>
</dbReference>
<dbReference type="PANTHER" id="PTHR45753">
    <property type="entry name" value="ORNITHINE CARBAMOYLTRANSFERASE, MITOCHONDRIAL"/>
    <property type="match status" value="1"/>
</dbReference>
<feature type="binding site" evidence="7">
    <location>
        <begin position="65"/>
        <end position="68"/>
    </location>
    <ligand>
        <name>carbamoyl phosphate</name>
        <dbReference type="ChEBI" id="CHEBI:58228"/>
    </ligand>
</feature>
<evidence type="ECO:0000259" key="9">
    <source>
        <dbReference type="Pfam" id="PF02729"/>
    </source>
</evidence>
<comment type="caution">
    <text evidence="7">Lacks conserved residue(s) required for the propagation of feature annotation.</text>
</comment>
<keyword evidence="7" id="KW-0963">Cytoplasm</keyword>
<dbReference type="PRINTS" id="PR00102">
    <property type="entry name" value="OTCASE"/>
</dbReference>
<comment type="similarity">
    <text evidence="2 7">Belongs to the aspartate/ornithine carbamoyltransferase superfamily. OTCase family.</text>
</comment>
<dbReference type="GO" id="GO:0016597">
    <property type="term" value="F:amino acid binding"/>
    <property type="evidence" value="ECO:0007669"/>
    <property type="project" value="InterPro"/>
</dbReference>
<dbReference type="NCBIfam" id="TIGR00658">
    <property type="entry name" value="orni_carb_tr"/>
    <property type="match status" value="1"/>
</dbReference>
<dbReference type="AlphaFoldDB" id="A0A926HPH3"/>
<dbReference type="GO" id="GO:0019240">
    <property type="term" value="P:citrulline biosynthetic process"/>
    <property type="evidence" value="ECO:0007669"/>
    <property type="project" value="TreeGrafter"/>
</dbReference>
<dbReference type="PRINTS" id="PR00100">
    <property type="entry name" value="AOTCASE"/>
</dbReference>
<dbReference type="HAMAP" id="MF_01109">
    <property type="entry name" value="OTCase"/>
    <property type="match status" value="1"/>
</dbReference>
<comment type="caution">
    <text evidence="10">The sequence shown here is derived from an EMBL/GenBank/DDBJ whole genome shotgun (WGS) entry which is preliminary data.</text>
</comment>
<feature type="domain" description="Aspartate/ornithine carbamoyltransferase carbamoyl-P binding" evidence="9">
    <location>
        <begin position="16"/>
        <end position="156"/>
    </location>
</feature>
<reference evidence="10" key="1">
    <citation type="submission" date="2020-08" db="EMBL/GenBank/DDBJ databases">
        <title>Genome public.</title>
        <authorList>
            <person name="Liu C."/>
            <person name="Sun Q."/>
        </authorList>
    </citation>
    <scope>NUCLEOTIDE SEQUENCE</scope>
    <source>
        <strain evidence="10">NSJ-53</strain>
    </source>
</reference>
<keyword evidence="11" id="KW-1185">Reference proteome</keyword>
<evidence type="ECO:0000256" key="4">
    <source>
        <dbReference type="ARBA" id="ARBA00016634"/>
    </source>
</evidence>
<dbReference type="InterPro" id="IPR002292">
    <property type="entry name" value="Orn/put_carbamltrans"/>
</dbReference>
<dbReference type="EC" id="2.1.3.3" evidence="3 7"/>
<dbReference type="InterPro" id="IPR024904">
    <property type="entry name" value="OTCase_ArgI"/>
</dbReference>
<dbReference type="NCBIfam" id="NF001986">
    <property type="entry name" value="PRK00779.1"/>
    <property type="match status" value="1"/>
</dbReference>
<dbReference type="GO" id="GO:0042450">
    <property type="term" value="P:L-arginine biosynthetic process via ornithine"/>
    <property type="evidence" value="ECO:0007669"/>
    <property type="project" value="UniProtKB-UniRule"/>
</dbReference>